<evidence type="ECO:0000256" key="3">
    <source>
        <dbReference type="ARBA" id="ARBA00010418"/>
    </source>
</evidence>
<dbReference type="EMBL" id="LVLJ01003675">
    <property type="protein sequence ID" value="OAE20109.1"/>
    <property type="molecule type" value="Genomic_DNA"/>
</dbReference>
<dbReference type="InterPro" id="IPR029411">
    <property type="entry name" value="RG-lyase_III"/>
</dbReference>
<dbReference type="PANTHER" id="PTHR32018:SF1">
    <property type="entry name" value="RHAMNOGALACTURONAN ENDOLYASE"/>
    <property type="match status" value="1"/>
</dbReference>
<evidence type="ECO:0000313" key="10">
    <source>
        <dbReference type="EMBL" id="OAE20109.1"/>
    </source>
</evidence>
<feature type="domain" description="Rhamnogalacturonan lyase" evidence="9">
    <location>
        <begin position="391"/>
        <end position="458"/>
    </location>
</feature>
<dbReference type="InterPro" id="IPR010325">
    <property type="entry name" value="Rhamnogal_lyase"/>
</dbReference>
<dbReference type="CDD" id="cd10316">
    <property type="entry name" value="RGL4_M"/>
    <property type="match status" value="1"/>
</dbReference>
<dbReference type="EC" id="4.2.2.23" evidence="4"/>
<dbReference type="Proteomes" id="UP000077202">
    <property type="component" value="Unassembled WGS sequence"/>
</dbReference>
<dbReference type="PANTHER" id="PTHR32018">
    <property type="entry name" value="RHAMNOGALACTURONATE LYASE FAMILY PROTEIN"/>
    <property type="match status" value="1"/>
</dbReference>
<dbReference type="CDD" id="cd10317">
    <property type="entry name" value="RGL4_C"/>
    <property type="match status" value="1"/>
</dbReference>
<dbReference type="InterPro" id="IPR011013">
    <property type="entry name" value="Gal_mutarotase_sf_dom"/>
</dbReference>
<dbReference type="GO" id="GO:0030246">
    <property type="term" value="F:carbohydrate binding"/>
    <property type="evidence" value="ECO:0007669"/>
    <property type="project" value="InterPro"/>
</dbReference>
<dbReference type="GO" id="GO:0005975">
    <property type="term" value="P:carbohydrate metabolic process"/>
    <property type="evidence" value="ECO:0007669"/>
    <property type="project" value="InterPro"/>
</dbReference>
<dbReference type="InterPro" id="IPR008979">
    <property type="entry name" value="Galactose-bd-like_sf"/>
</dbReference>
<organism evidence="10 11">
    <name type="scientific">Marchantia polymorpha subsp. ruderalis</name>
    <dbReference type="NCBI Taxonomy" id="1480154"/>
    <lineage>
        <taxon>Eukaryota</taxon>
        <taxon>Viridiplantae</taxon>
        <taxon>Streptophyta</taxon>
        <taxon>Embryophyta</taxon>
        <taxon>Marchantiophyta</taxon>
        <taxon>Marchantiopsida</taxon>
        <taxon>Marchantiidae</taxon>
        <taxon>Marchantiales</taxon>
        <taxon>Marchantiaceae</taxon>
        <taxon>Marchantia</taxon>
    </lineage>
</organism>
<evidence type="ECO:0000259" key="8">
    <source>
        <dbReference type="Pfam" id="PF14683"/>
    </source>
</evidence>
<sequence length="679" mass="78277">MNSSNQVMMDENPWPDVRYYDQGNKIILDNCILQVTLSKPGGIVTCIRYGGLDNLLEIHNKEINRGYWDLNWSEPDGKDNFDVPTGTEFQIIHADRDKIEVSFVRPYDPNHHWPMVPLNIDKRFVLLRGHSGFYSYGIYERPYGLPDFNLNQTRITFKLRKDRFHYMAIADNKLRLMPSPDDLCHDRCQELAYPEAVLLTKPVNIVLQGEVDDKYQYSCSNRENRVHGWISTDPSIGFWIITPSYEFRNGGPTKQNLTCHVGPTCLAMFHSAHYAGIDLCPQFKNQEPWQKVFGPVFIYLNSAPVGAEPRHLWDDAQRQVNVLLIYPLSPWFKSLDSLLTTLWMTKEVSAWPYSWPSSPDFAKAEERGQISGRLLVLDRYAMPNLHSGTYAFLGLAAPGEKGSWQRESKGYQFWAQADCYGYFSIKNVRAGVYDLYGWVPGILGDYKREGSIHISPGDIIPLDDLVYTPPRDGPTIWEIGIPDRTATKFYVPDPNPKYINRLYVNHPEKYRHYGLWARYSEIYPSEDLVFTVGRSDYRRDWFFAHLCRIEADGSYQPATWQIRFFLPLHEQYRGIFKLRMAIAASNNAAIQVRVNDPSSPKPLFDTMQFGKDNAIARHGIHGLYTLFNIDIPASLMRRGDNTIYLTQRKASGPFTGVMYDYLRLEAPTPEFSPVTHSFS</sequence>
<reference evidence="10" key="1">
    <citation type="submission" date="2016-03" db="EMBL/GenBank/DDBJ databases">
        <title>Mechanisms controlling the formation of the plant cell surface in tip-growing cells are functionally conserved among land plants.</title>
        <authorList>
            <person name="Honkanen S."/>
            <person name="Jones V.A."/>
            <person name="Morieri G."/>
            <person name="Champion C."/>
            <person name="Hetherington A.J."/>
            <person name="Kelly S."/>
            <person name="Saint-Marcoux D."/>
            <person name="Proust H."/>
            <person name="Prescott H."/>
            <person name="Dolan L."/>
        </authorList>
    </citation>
    <scope>NUCLEOTIDE SEQUENCE [LARGE SCALE GENOMIC DNA]</scope>
    <source>
        <tissue evidence="10">Whole gametophyte</tissue>
    </source>
</reference>
<dbReference type="InterPro" id="IPR051850">
    <property type="entry name" value="Polysacch_Lyase_4"/>
</dbReference>
<evidence type="ECO:0000256" key="4">
    <source>
        <dbReference type="ARBA" id="ARBA00012437"/>
    </source>
</evidence>
<comment type="catalytic activity">
    <reaction evidence="1">
        <text>Endotype eliminative cleavage of L-alpha-rhamnopyranosyl-(1-&gt;4)-alpha-D-galactopyranosyluronic acid bonds of rhamnogalacturonan I domains in ramified hairy regions of pectin leaving L-rhamnopyranose at the reducing end and 4-deoxy-4,5-unsaturated D-galactopyranosyluronic acid at the non-reducing end.</text>
        <dbReference type="EC" id="4.2.2.23"/>
    </reaction>
</comment>
<evidence type="ECO:0000256" key="6">
    <source>
        <dbReference type="ARBA" id="ARBA00022729"/>
    </source>
</evidence>
<dbReference type="Gene3D" id="2.70.98.10">
    <property type="match status" value="1"/>
</dbReference>
<accession>A0A176VGR2</accession>
<gene>
    <name evidence="10" type="ORF">AXG93_3818s1070</name>
</gene>
<keyword evidence="5" id="KW-0964">Secreted</keyword>
<dbReference type="InterPro" id="IPR014718">
    <property type="entry name" value="GH-type_carb-bd"/>
</dbReference>
<dbReference type="Pfam" id="PF06045">
    <property type="entry name" value="Rhamnogal_lyase"/>
    <property type="match status" value="1"/>
</dbReference>
<comment type="similarity">
    <text evidence="3">Belongs to the polysaccharide lyase 4 family.</text>
</comment>
<dbReference type="Gene3D" id="2.60.120.260">
    <property type="entry name" value="Galactose-binding domain-like"/>
    <property type="match status" value="1"/>
</dbReference>
<protein>
    <recommendedName>
        <fullName evidence="4">rhamnogalacturonan endolyase</fullName>
        <ecNumber evidence="4">4.2.2.23</ecNumber>
    </recommendedName>
</protein>
<evidence type="ECO:0000256" key="2">
    <source>
        <dbReference type="ARBA" id="ARBA00004613"/>
    </source>
</evidence>
<dbReference type="SUPFAM" id="SSF49785">
    <property type="entry name" value="Galactose-binding domain-like"/>
    <property type="match status" value="1"/>
</dbReference>
<comment type="caution">
    <text evidence="10">The sequence shown here is derived from an EMBL/GenBank/DDBJ whole genome shotgun (WGS) entry which is preliminary data.</text>
</comment>
<name>A0A176VGR2_MARPO</name>
<keyword evidence="7" id="KW-0456">Lyase</keyword>
<dbReference type="GO" id="GO:0005576">
    <property type="term" value="C:extracellular region"/>
    <property type="evidence" value="ECO:0007669"/>
    <property type="project" value="UniProtKB-SubCell"/>
</dbReference>
<keyword evidence="6" id="KW-0732">Signal</keyword>
<proteinExistence type="inferred from homology"/>
<feature type="domain" description="Rhamnogalacturonan lyase" evidence="8">
    <location>
        <begin position="475"/>
        <end position="664"/>
    </location>
</feature>
<dbReference type="InterPro" id="IPR013784">
    <property type="entry name" value="Carb-bd-like_fold"/>
</dbReference>
<dbReference type="SUPFAM" id="SSF74650">
    <property type="entry name" value="Galactose mutarotase-like"/>
    <property type="match status" value="1"/>
</dbReference>
<dbReference type="CDD" id="cd10320">
    <property type="entry name" value="RGL4_N"/>
    <property type="match status" value="1"/>
</dbReference>
<keyword evidence="11" id="KW-1185">Reference proteome</keyword>
<dbReference type="Pfam" id="PF14686">
    <property type="entry name" value="fn3_3"/>
    <property type="match status" value="1"/>
</dbReference>
<evidence type="ECO:0000313" key="11">
    <source>
        <dbReference type="Proteomes" id="UP000077202"/>
    </source>
</evidence>
<dbReference type="GO" id="GO:0102210">
    <property type="term" value="F:rhamnogalacturonan endolyase activity"/>
    <property type="evidence" value="ECO:0007669"/>
    <property type="project" value="UniProtKB-EC"/>
</dbReference>
<evidence type="ECO:0000259" key="9">
    <source>
        <dbReference type="Pfam" id="PF14686"/>
    </source>
</evidence>
<evidence type="ECO:0000256" key="1">
    <source>
        <dbReference type="ARBA" id="ARBA00001324"/>
    </source>
</evidence>
<dbReference type="AlphaFoldDB" id="A0A176VGR2"/>
<evidence type="ECO:0000256" key="7">
    <source>
        <dbReference type="ARBA" id="ARBA00023239"/>
    </source>
</evidence>
<comment type="subcellular location">
    <subcellularLocation>
        <location evidence="2">Secreted</location>
    </subcellularLocation>
</comment>
<evidence type="ECO:0000256" key="5">
    <source>
        <dbReference type="ARBA" id="ARBA00022525"/>
    </source>
</evidence>
<dbReference type="InterPro" id="IPR029413">
    <property type="entry name" value="RG-lyase_II"/>
</dbReference>
<dbReference type="Pfam" id="PF14683">
    <property type="entry name" value="CBM-like"/>
    <property type="match status" value="1"/>
</dbReference>
<dbReference type="SUPFAM" id="SSF49452">
    <property type="entry name" value="Starch-binding domain-like"/>
    <property type="match status" value="1"/>
</dbReference>